<sequence length="826" mass="88246">MKRHNLALALSALFASSAAHADIIISEYIEGSSNNKAVEFFNAGSTEINLSTYVLEVYSNGDTEAGNTVALEGTLPPNGIFVVAHPQASGEIKALANKTGNLFYNGNDALVLKNGDTVVDSMGQVGVAEYWASEGVEMAEQSLRRKASITSGDTNPDDVYQPHVEFDAFPRDNIDDLGSHLGHGGVEAPEPEPAPDFGACGDPATLISAVQGAGLSSPIIDSEIVIEAIVTADHQTGLEVLKGFFLQEEDADHDGDASTSEGIFVYHTDTDVQVGDKVRIAGLVAEYYDLTQLKNITNITVCGTGQTVTPATFSLPVSSMNDFEAVEGMLVQFDHAVEVNDTEKLAQYGEFGIVKERLYTPTQVAAPGELEEADVKLHTLWVDDARSITNAEDVPFPAGGLSALNSLRLGTEITNPVGVVHYSFDKYRLLPTADLQYVDTNPRMDTPDFVDQGDLRVASFNVENLFNGDGQGGGFPTERGANTPEEYERQLSKIVAALDAMNADIIGLNEVENDGFDEHSTIAQLVEALNAVSDSEWAFVSFGDASYIGTDAITNAMIYRTDRVAETGTAVFTTDVPFDYGSRPPIAQTFHDLANEDEVTVVVNHFRSKGGCKNDAAEGDKDSGDGQGCWNATRVSAAEKLLEWLGGDLTGRAVDDVLIIGDFNAYGMEDPLQVFVDAGMTDLQMAMLGADNLTYMYRGLAGSLDHAFASPSLSEKVVDVVNWAINADEPAALDYNMEYKSDFLIANYFNADPFRSSDHDPVVVAIATVEGDTGDNDGGDPDVDDGGSTPPGGNETPNLDHATTSGSFPIWLGLGALVLGLVRRRA</sequence>
<evidence type="ECO:0000256" key="1">
    <source>
        <dbReference type="SAM" id="MobiDB-lite"/>
    </source>
</evidence>
<gene>
    <name evidence="4" type="ORF">CWI80_09710</name>
</gene>
<dbReference type="CDD" id="cd10283">
    <property type="entry name" value="MnuA_DNase1-like"/>
    <property type="match status" value="1"/>
</dbReference>
<dbReference type="InterPro" id="IPR001322">
    <property type="entry name" value="Lamin_tail_dom"/>
</dbReference>
<dbReference type="PROSITE" id="PS51841">
    <property type="entry name" value="LTD"/>
    <property type="match status" value="1"/>
</dbReference>
<evidence type="ECO:0000313" key="4">
    <source>
        <dbReference type="EMBL" id="RUO72067.1"/>
    </source>
</evidence>
<reference evidence="5" key="1">
    <citation type="journal article" date="2018" name="Front. Microbiol.">
        <title>Genome-Based Analysis Reveals the Taxonomy and Diversity of the Family Idiomarinaceae.</title>
        <authorList>
            <person name="Liu Y."/>
            <person name="Lai Q."/>
            <person name="Shao Z."/>
        </authorList>
    </citation>
    <scope>NUCLEOTIDE SEQUENCE [LARGE SCALE GENOMIC DNA]</scope>
    <source>
        <strain evidence="5">c121</strain>
    </source>
</reference>
<feature type="region of interest" description="Disordered" evidence="1">
    <location>
        <begin position="769"/>
        <end position="802"/>
    </location>
</feature>
<evidence type="ECO:0000313" key="5">
    <source>
        <dbReference type="Proteomes" id="UP000287022"/>
    </source>
</evidence>
<dbReference type="CDD" id="cd04486">
    <property type="entry name" value="YhcR_OBF_like"/>
    <property type="match status" value="1"/>
</dbReference>
<organism evidence="4 5">
    <name type="scientific">Pseudidiomarina sediminum</name>
    <dbReference type="NCBI Taxonomy" id="431675"/>
    <lineage>
        <taxon>Bacteria</taxon>
        <taxon>Pseudomonadati</taxon>
        <taxon>Pseudomonadota</taxon>
        <taxon>Gammaproteobacteria</taxon>
        <taxon>Alteromonadales</taxon>
        <taxon>Idiomarinaceae</taxon>
        <taxon>Pseudidiomarina</taxon>
    </lineage>
</organism>
<dbReference type="RefSeq" id="WP_051206922.1">
    <property type="nucleotide sequence ID" value="NZ_PIQE01000003.1"/>
</dbReference>
<protein>
    <submittedName>
        <fullName evidence="4">DNA degradation protein EddB</fullName>
    </submittedName>
</protein>
<evidence type="ECO:0000256" key="2">
    <source>
        <dbReference type="SAM" id="SignalP"/>
    </source>
</evidence>
<dbReference type="STRING" id="1122124.GCA_000423165_01978"/>
<dbReference type="InterPro" id="IPR036691">
    <property type="entry name" value="Endo/exonu/phosph_ase_sf"/>
</dbReference>
<dbReference type="AlphaFoldDB" id="A0A432Z2H5"/>
<dbReference type="NCBIfam" id="NF033681">
    <property type="entry name" value="ExeM_NucH_DNase"/>
    <property type="match status" value="1"/>
</dbReference>
<proteinExistence type="predicted"/>
<dbReference type="GO" id="GO:0003824">
    <property type="term" value="F:catalytic activity"/>
    <property type="evidence" value="ECO:0007669"/>
    <property type="project" value="InterPro"/>
</dbReference>
<keyword evidence="5" id="KW-1185">Reference proteome</keyword>
<dbReference type="Pfam" id="PF00932">
    <property type="entry name" value="LTD"/>
    <property type="match status" value="1"/>
</dbReference>
<dbReference type="SUPFAM" id="SSF74853">
    <property type="entry name" value="Lamin A/C globular tail domain"/>
    <property type="match status" value="1"/>
</dbReference>
<feature type="chain" id="PRO_5019213772" evidence="2">
    <location>
        <begin position="22"/>
        <end position="826"/>
    </location>
</feature>
<dbReference type="PANTHER" id="PTHR42834">
    <property type="entry name" value="ENDONUCLEASE/EXONUCLEASE/PHOSPHATASE FAMILY PROTEIN (AFU_ORTHOLOGUE AFUA_3G09210)"/>
    <property type="match status" value="1"/>
</dbReference>
<feature type="domain" description="LTD" evidence="3">
    <location>
        <begin position="15"/>
        <end position="126"/>
    </location>
</feature>
<comment type="caution">
    <text evidence="4">The sequence shown here is derived from an EMBL/GenBank/DDBJ whole genome shotgun (WGS) entry which is preliminary data.</text>
</comment>
<dbReference type="InterPro" id="IPR036415">
    <property type="entry name" value="Lamin_tail_dom_sf"/>
</dbReference>
<dbReference type="SUPFAM" id="SSF56219">
    <property type="entry name" value="DNase I-like"/>
    <property type="match status" value="1"/>
</dbReference>
<dbReference type="InterPro" id="IPR005135">
    <property type="entry name" value="Endo/exonuclease/phosphatase"/>
</dbReference>
<feature type="compositionally biased region" description="Acidic residues" evidence="1">
    <location>
        <begin position="772"/>
        <end position="785"/>
    </location>
</feature>
<dbReference type="Proteomes" id="UP000287022">
    <property type="component" value="Unassembled WGS sequence"/>
</dbReference>
<dbReference type="EMBL" id="PIQE01000003">
    <property type="protein sequence ID" value="RUO72067.1"/>
    <property type="molecule type" value="Genomic_DNA"/>
</dbReference>
<feature type="signal peptide" evidence="2">
    <location>
        <begin position="1"/>
        <end position="21"/>
    </location>
</feature>
<dbReference type="PANTHER" id="PTHR42834:SF1">
    <property type="entry name" value="ENDONUCLEASE_EXONUCLEASE_PHOSPHATASE FAMILY PROTEIN (AFU_ORTHOLOGUE AFUA_3G09210)"/>
    <property type="match status" value="1"/>
</dbReference>
<dbReference type="Gene3D" id="3.60.10.10">
    <property type="entry name" value="Endonuclease/exonuclease/phosphatase"/>
    <property type="match status" value="1"/>
</dbReference>
<name>A0A432Z2H5_9GAMM</name>
<accession>A0A432Z2H5</accession>
<keyword evidence="2" id="KW-0732">Signal</keyword>
<evidence type="ECO:0000259" key="3">
    <source>
        <dbReference type="PROSITE" id="PS51841"/>
    </source>
</evidence>
<dbReference type="InterPro" id="IPR047971">
    <property type="entry name" value="ExeM-like"/>
</dbReference>
<dbReference type="Pfam" id="PF03372">
    <property type="entry name" value="Exo_endo_phos"/>
    <property type="match status" value="1"/>
</dbReference>